<dbReference type="Pfam" id="PF00004">
    <property type="entry name" value="AAA"/>
    <property type="match status" value="1"/>
</dbReference>
<dbReference type="InterPro" id="IPR027417">
    <property type="entry name" value="P-loop_NTPase"/>
</dbReference>
<organism evidence="5 6">
    <name type="scientific">Acrocarpospora corrugata</name>
    <dbReference type="NCBI Taxonomy" id="35763"/>
    <lineage>
        <taxon>Bacteria</taxon>
        <taxon>Bacillati</taxon>
        <taxon>Actinomycetota</taxon>
        <taxon>Actinomycetes</taxon>
        <taxon>Streptosporangiales</taxon>
        <taxon>Streptosporangiaceae</taxon>
        <taxon>Acrocarpospora</taxon>
    </lineage>
</organism>
<gene>
    <name evidence="5" type="ORF">Acor_55460</name>
</gene>
<evidence type="ECO:0000256" key="1">
    <source>
        <dbReference type="ARBA" id="ARBA00006914"/>
    </source>
</evidence>
<evidence type="ECO:0000313" key="5">
    <source>
        <dbReference type="EMBL" id="GES03480.1"/>
    </source>
</evidence>
<reference evidence="5 6" key="1">
    <citation type="submission" date="2019-10" db="EMBL/GenBank/DDBJ databases">
        <title>Whole genome shotgun sequence of Acrocarpospora corrugata NBRC 13972.</title>
        <authorList>
            <person name="Ichikawa N."/>
            <person name="Kimura A."/>
            <person name="Kitahashi Y."/>
            <person name="Komaki H."/>
            <person name="Oguchi A."/>
        </authorList>
    </citation>
    <scope>NUCLEOTIDE SEQUENCE [LARGE SCALE GENOMIC DNA]</scope>
    <source>
        <strain evidence="5 6">NBRC 13972</strain>
    </source>
</reference>
<keyword evidence="2" id="KW-0547">Nucleotide-binding</keyword>
<dbReference type="InterPro" id="IPR003959">
    <property type="entry name" value="ATPase_AAA_core"/>
</dbReference>
<evidence type="ECO:0000256" key="2">
    <source>
        <dbReference type="ARBA" id="ARBA00022741"/>
    </source>
</evidence>
<dbReference type="SUPFAM" id="SSF52540">
    <property type="entry name" value="P-loop containing nucleoside triphosphate hydrolases"/>
    <property type="match status" value="2"/>
</dbReference>
<keyword evidence="6" id="KW-1185">Reference proteome</keyword>
<evidence type="ECO:0000256" key="3">
    <source>
        <dbReference type="ARBA" id="ARBA00022840"/>
    </source>
</evidence>
<dbReference type="GO" id="GO:0016887">
    <property type="term" value="F:ATP hydrolysis activity"/>
    <property type="evidence" value="ECO:0007669"/>
    <property type="project" value="InterPro"/>
</dbReference>
<dbReference type="SMART" id="SM00382">
    <property type="entry name" value="AAA"/>
    <property type="match status" value="1"/>
</dbReference>
<dbReference type="CDD" id="cd19481">
    <property type="entry name" value="RecA-like_protease"/>
    <property type="match status" value="1"/>
</dbReference>
<accession>A0A5M3W5F5</accession>
<keyword evidence="3" id="KW-0067">ATP-binding</keyword>
<evidence type="ECO:0000313" key="6">
    <source>
        <dbReference type="Proteomes" id="UP000334990"/>
    </source>
</evidence>
<proteinExistence type="inferred from homology"/>
<dbReference type="PANTHER" id="PTHR23073">
    <property type="entry name" value="26S PROTEASOME REGULATORY SUBUNIT"/>
    <property type="match status" value="1"/>
</dbReference>
<comment type="similarity">
    <text evidence="1">Belongs to the AAA ATPase family.</text>
</comment>
<dbReference type="Gene3D" id="3.40.50.300">
    <property type="entry name" value="P-loop containing nucleotide triphosphate hydrolases"/>
    <property type="match status" value="1"/>
</dbReference>
<dbReference type="InterPro" id="IPR003593">
    <property type="entry name" value="AAA+_ATPase"/>
</dbReference>
<dbReference type="AlphaFoldDB" id="A0A5M3W5F5"/>
<comment type="caution">
    <text evidence="5">The sequence shown here is derived from an EMBL/GenBank/DDBJ whole genome shotgun (WGS) entry which is preliminary data.</text>
</comment>
<dbReference type="Proteomes" id="UP000334990">
    <property type="component" value="Unassembled WGS sequence"/>
</dbReference>
<dbReference type="EMBL" id="BLAD01000069">
    <property type="protein sequence ID" value="GES03480.1"/>
    <property type="molecule type" value="Genomic_DNA"/>
</dbReference>
<dbReference type="InterPro" id="IPR050221">
    <property type="entry name" value="26S_Proteasome_ATPase"/>
</dbReference>
<evidence type="ECO:0000259" key="4">
    <source>
        <dbReference type="SMART" id="SM00382"/>
    </source>
</evidence>
<dbReference type="GO" id="GO:0005524">
    <property type="term" value="F:ATP binding"/>
    <property type="evidence" value="ECO:0007669"/>
    <property type="project" value="UniProtKB-KW"/>
</dbReference>
<protein>
    <recommendedName>
        <fullName evidence="4">AAA+ ATPase domain-containing protein</fullName>
    </recommendedName>
</protein>
<sequence length="604" mass="64672">MLNTGAHVSDTAPAVRFPLAGRAVLGTATAEGRSWLRDTYGLSDTELGIIALALEAEFGGERPTVGDALTRIPGATRSDFRVQGPLLAERLLVLVQDPGAIRPPLVAHRLALDDQIVDVLLGESGLDRRLSGCCTLTAASPRSWDAVPLAEARRVALLDTVRAAWPYRPLVLHFHGPADSGRGTTARALAAELGAPLLTLYDLPTPDTMARALREATLQGALLYVTAPGPPLTGLPAHPGIVILSGAVPWTAPPGAPTLGVHEVSFTRPGYEVRHRVWTARLSEAGLDPAHARELAARFTFGPGQIAAAVAAVAASDPGVVVRDGLFAAARAQTGHGLGALARRTEPTRTWDDLVLPDDALAQLEELCDHVIHQRKVWQEWGFAERIGYGRGTTALFSGPPGTGKTLAAEVVAARLGLDLYTVELSRMLSKYVGETEKNLERIFTEAAGTDAVLLFDEADALFGKRSEVRDAHDRYANIQISYLLQRMERYEGVALLATNLRQHLDPAFTRRLTFLIDFPLPGEEERRGLWERALPPRTPREEGLDLSEFARAYQLSGGGIRNIALRAAFLAAAAGRPVGAGDLRAAAAREHQKMGLVLPGGTG</sequence>
<name>A0A5M3W5F5_9ACTN</name>
<feature type="domain" description="AAA+ ATPase" evidence="4">
    <location>
        <begin position="391"/>
        <end position="523"/>
    </location>
</feature>